<protein>
    <submittedName>
        <fullName evidence="1">Uncharacterized protein</fullName>
    </submittedName>
</protein>
<accession>A0AAN7A979</accession>
<organism evidence="1 2">
    <name type="scientific">Triangularia setosa</name>
    <dbReference type="NCBI Taxonomy" id="2587417"/>
    <lineage>
        <taxon>Eukaryota</taxon>
        <taxon>Fungi</taxon>
        <taxon>Dikarya</taxon>
        <taxon>Ascomycota</taxon>
        <taxon>Pezizomycotina</taxon>
        <taxon>Sordariomycetes</taxon>
        <taxon>Sordariomycetidae</taxon>
        <taxon>Sordariales</taxon>
        <taxon>Podosporaceae</taxon>
        <taxon>Triangularia</taxon>
    </lineage>
</organism>
<dbReference type="Proteomes" id="UP001302321">
    <property type="component" value="Unassembled WGS sequence"/>
</dbReference>
<name>A0AAN7A979_9PEZI</name>
<dbReference type="EMBL" id="MU866149">
    <property type="protein sequence ID" value="KAK4178014.1"/>
    <property type="molecule type" value="Genomic_DNA"/>
</dbReference>
<sequence>MPLAERKPPFLRDAKASLSNILFEGIQTQEELTEVHEFLFNYKLQEKWYSWVRDTQNDEDKNQEKEQKKRLKQEHALFQCHKRELEARLAASRAKEEERCQAAYLEEI</sequence>
<comment type="caution">
    <text evidence="1">The sequence shown here is derived from an EMBL/GenBank/DDBJ whole genome shotgun (WGS) entry which is preliminary data.</text>
</comment>
<proteinExistence type="predicted"/>
<reference evidence="1" key="2">
    <citation type="submission" date="2023-05" db="EMBL/GenBank/DDBJ databases">
        <authorList>
            <consortium name="Lawrence Berkeley National Laboratory"/>
            <person name="Steindorff A."/>
            <person name="Hensen N."/>
            <person name="Bonometti L."/>
            <person name="Westerberg I."/>
            <person name="Brannstrom I.O."/>
            <person name="Guillou S."/>
            <person name="Cros-Aarteil S."/>
            <person name="Calhoun S."/>
            <person name="Haridas S."/>
            <person name="Kuo A."/>
            <person name="Mondo S."/>
            <person name="Pangilinan J."/>
            <person name="Riley R."/>
            <person name="Labutti K."/>
            <person name="Andreopoulos B."/>
            <person name="Lipzen A."/>
            <person name="Chen C."/>
            <person name="Yanf M."/>
            <person name="Daum C."/>
            <person name="Ng V."/>
            <person name="Clum A."/>
            <person name="Ohm R."/>
            <person name="Martin F."/>
            <person name="Silar P."/>
            <person name="Natvig D."/>
            <person name="Lalanne C."/>
            <person name="Gautier V."/>
            <person name="Ament-Velasquez S.L."/>
            <person name="Kruys A."/>
            <person name="Hutchinson M.I."/>
            <person name="Powell A.J."/>
            <person name="Barry K."/>
            <person name="Miller A.N."/>
            <person name="Grigoriev I.V."/>
            <person name="Debuchy R."/>
            <person name="Gladieux P."/>
            <person name="Thoren M.H."/>
            <person name="Johannesson H."/>
        </authorList>
    </citation>
    <scope>NUCLEOTIDE SEQUENCE</scope>
    <source>
        <strain evidence="1">CBS 892.96</strain>
    </source>
</reference>
<gene>
    <name evidence="1" type="ORF">QBC36DRAFT_288971</name>
</gene>
<dbReference type="AlphaFoldDB" id="A0AAN7A979"/>
<reference evidence="1" key="1">
    <citation type="journal article" date="2023" name="Mol. Phylogenet. Evol.">
        <title>Genome-scale phylogeny and comparative genomics of the fungal order Sordariales.</title>
        <authorList>
            <person name="Hensen N."/>
            <person name="Bonometti L."/>
            <person name="Westerberg I."/>
            <person name="Brannstrom I.O."/>
            <person name="Guillou S."/>
            <person name="Cros-Aarteil S."/>
            <person name="Calhoun S."/>
            <person name="Haridas S."/>
            <person name="Kuo A."/>
            <person name="Mondo S."/>
            <person name="Pangilinan J."/>
            <person name="Riley R."/>
            <person name="LaButti K."/>
            <person name="Andreopoulos B."/>
            <person name="Lipzen A."/>
            <person name="Chen C."/>
            <person name="Yan M."/>
            <person name="Daum C."/>
            <person name="Ng V."/>
            <person name="Clum A."/>
            <person name="Steindorff A."/>
            <person name="Ohm R.A."/>
            <person name="Martin F."/>
            <person name="Silar P."/>
            <person name="Natvig D.O."/>
            <person name="Lalanne C."/>
            <person name="Gautier V."/>
            <person name="Ament-Velasquez S.L."/>
            <person name="Kruys A."/>
            <person name="Hutchinson M.I."/>
            <person name="Powell A.J."/>
            <person name="Barry K."/>
            <person name="Miller A.N."/>
            <person name="Grigoriev I.V."/>
            <person name="Debuchy R."/>
            <person name="Gladieux P."/>
            <person name="Hiltunen Thoren M."/>
            <person name="Johannesson H."/>
        </authorList>
    </citation>
    <scope>NUCLEOTIDE SEQUENCE</scope>
    <source>
        <strain evidence="1">CBS 892.96</strain>
    </source>
</reference>
<evidence type="ECO:0000313" key="2">
    <source>
        <dbReference type="Proteomes" id="UP001302321"/>
    </source>
</evidence>
<evidence type="ECO:0000313" key="1">
    <source>
        <dbReference type="EMBL" id="KAK4178014.1"/>
    </source>
</evidence>
<keyword evidence="2" id="KW-1185">Reference proteome</keyword>